<dbReference type="AlphaFoldDB" id="X1KGG2"/>
<name>X1KGG2_9ZZZZ</name>
<organism evidence="1">
    <name type="scientific">marine sediment metagenome</name>
    <dbReference type="NCBI Taxonomy" id="412755"/>
    <lineage>
        <taxon>unclassified sequences</taxon>
        <taxon>metagenomes</taxon>
        <taxon>ecological metagenomes</taxon>
    </lineage>
</organism>
<feature type="non-terminal residue" evidence="1">
    <location>
        <position position="1"/>
    </location>
</feature>
<comment type="caution">
    <text evidence="1">The sequence shown here is derived from an EMBL/GenBank/DDBJ whole genome shotgun (WGS) entry which is preliminary data.</text>
</comment>
<evidence type="ECO:0000313" key="1">
    <source>
        <dbReference type="EMBL" id="GAH81153.1"/>
    </source>
</evidence>
<protein>
    <recommendedName>
        <fullName evidence="2">Alpha/beta hydrolase</fullName>
    </recommendedName>
</protein>
<dbReference type="EMBL" id="BARU01039442">
    <property type="protein sequence ID" value="GAH81153.1"/>
    <property type="molecule type" value="Genomic_DNA"/>
</dbReference>
<sequence length="208" mass="23176">KDFVIVFNPGGWGWNLVEASPGWWSIFDGIESELESLGYTSLMLNHQRAVDSFLGCLDEAGEMLTGYQSKAKDLACRAEFLTTHIPHLKVILAGESTGAVITDGAMEILEDNPQVYSIQTGPPFWHENIMLDRTLVLTDNGIIPDSFSRGDIPAMIGGSIRALFGISQPEDETGAILYYVRAPGHDYWWQYPEVCSQITNFLKQNFCH</sequence>
<dbReference type="InterPro" id="IPR029058">
    <property type="entry name" value="AB_hydrolase_fold"/>
</dbReference>
<evidence type="ECO:0008006" key="2">
    <source>
        <dbReference type="Google" id="ProtNLM"/>
    </source>
</evidence>
<reference evidence="1" key="1">
    <citation type="journal article" date="2014" name="Front. Microbiol.">
        <title>High frequency of phylogenetically diverse reductive dehalogenase-homologous genes in deep subseafloor sedimentary metagenomes.</title>
        <authorList>
            <person name="Kawai M."/>
            <person name="Futagami T."/>
            <person name="Toyoda A."/>
            <person name="Takaki Y."/>
            <person name="Nishi S."/>
            <person name="Hori S."/>
            <person name="Arai W."/>
            <person name="Tsubouchi T."/>
            <person name="Morono Y."/>
            <person name="Uchiyama I."/>
            <person name="Ito T."/>
            <person name="Fujiyama A."/>
            <person name="Inagaki F."/>
            <person name="Takami H."/>
        </authorList>
    </citation>
    <scope>NUCLEOTIDE SEQUENCE</scope>
    <source>
        <strain evidence="1">Expedition CK06-06</strain>
    </source>
</reference>
<proteinExistence type="predicted"/>
<accession>X1KGG2</accession>
<dbReference type="SUPFAM" id="SSF53474">
    <property type="entry name" value="alpha/beta-Hydrolases"/>
    <property type="match status" value="1"/>
</dbReference>
<gene>
    <name evidence="1" type="ORF">S03H2_61133</name>
</gene>